<evidence type="ECO:0000259" key="4">
    <source>
        <dbReference type="PROSITE" id="PS50021"/>
    </source>
</evidence>
<dbReference type="InterPro" id="IPR001715">
    <property type="entry name" value="CH_dom"/>
</dbReference>
<dbReference type="Proteomes" id="UP001175271">
    <property type="component" value="Unassembled WGS sequence"/>
</dbReference>
<proteinExistence type="predicted"/>
<dbReference type="PROSITE" id="PS50021">
    <property type="entry name" value="CH"/>
    <property type="match status" value="1"/>
</dbReference>
<keyword evidence="3" id="KW-1133">Transmembrane helix</keyword>
<comment type="caution">
    <text evidence="5">The sequence shown here is derived from an EMBL/GenBank/DDBJ whole genome shotgun (WGS) entry which is preliminary data.</text>
</comment>
<keyword evidence="1" id="KW-0677">Repeat</keyword>
<feature type="domain" description="Calponin-homology (CH)" evidence="4">
    <location>
        <begin position="47"/>
        <end position="156"/>
    </location>
</feature>
<sequence>MAAGWHRFTGKSQYPELSHNSDNSQFCYGVKTNRSFRLGWIQGKRDTEMEKLVINWIEDLTREFAPSDDELGEWLQSGVLICRALEAVAPGILVRRINTKKSQFSATENISNFLESAGRAPLALRAEDLFELSDLLEQRDLGRVMRTLNIIRLRGQNASTTTTTPQNTVLRPRFASSFTADHCSGAVMDYPTKKRVRWDLHSIGHLLGVSLVALSVTGLVFTVIAVPLTLRWVADIRRNIEIDAKEFEKEADLLWEDIQFIQKQLRTKRSNIVPPKRYTVGPLPSGFHQWKKQNEEQIEVVGSIVEEPPEGNESPPYENTVSEEPPFPVNPCCPPGPPGDPGFDGIDGEEGLPGDDFDADECQICPQGPPGKPGLQGLRGAVGPKGFSGVPGLAGRPGLNVGLLGERGGPGPPGINGKPGLPGAPGYDAVSGRGKPGPRGPPGAVGPPGENGRPGYVENTLGLPGPPGFPGVDGVDGVPGDPGVLGEVGEPGRDGDYCVCPLRALHYADGTAVREFQAEVVQNKEK</sequence>
<dbReference type="InterPro" id="IPR002486">
    <property type="entry name" value="Col_cuticle_N"/>
</dbReference>
<dbReference type="AlphaFoldDB" id="A0AA39LTU9"/>
<dbReference type="Pfam" id="PF00307">
    <property type="entry name" value="CH"/>
    <property type="match status" value="1"/>
</dbReference>
<evidence type="ECO:0000256" key="2">
    <source>
        <dbReference type="SAM" id="MobiDB-lite"/>
    </source>
</evidence>
<dbReference type="SUPFAM" id="SSF47576">
    <property type="entry name" value="Calponin-homology domain, CH-domain"/>
    <property type="match status" value="1"/>
</dbReference>
<gene>
    <name evidence="5" type="ORF">QR680_004528</name>
</gene>
<dbReference type="SMART" id="SM00033">
    <property type="entry name" value="CH"/>
    <property type="match status" value="1"/>
</dbReference>
<dbReference type="Gene3D" id="1.10.418.10">
    <property type="entry name" value="Calponin-like domain"/>
    <property type="match status" value="1"/>
</dbReference>
<dbReference type="PANTHER" id="PTHR24637">
    <property type="entry name" value="COLLAGEN"/>
    <property type="match status" value="1"/>
</dbReference>
<reference evidence="5" key="1">
    <citation type="submission" date="2023-06" db="EMBL/GenBank/DDBJ databases">
        <title>Genomic analysis of the entomopathogenic nematode Steinernema hermaphroditum.</title>
        <authorList>
            <person name="Schwarz E.M."/>
            <person name="Heppert J.K."/>
            <person name="Baniya A."/>
            <person name="Schwartz H.T."/>
            <person name="Tan C.-H."/>
            <person name="Antoshechkin I."/>
            <person name="Sternberg P.W."/>
            <person name="Goodrich-Blair H."/>
            <person name="Dillman A.R."/>
        </authorList>
    </citation>
    <scope>NUCLEOTIDE SEQUENCE</scope>
    <source>
        <strain evidence="5">PS9179</strain>
        <tissue evidence="5">Whole animal</tissue>
    </source>
</reference>
<feature type="region of interest" description="Disordered" evidence="2">
    <location>
        <begin position="405"/>
        <end position="463"/>
    </location>
</feature>
<dbReference type="EMBL" id="JAUCMV010000003">
    <property type="protein sequence ID" value="KAK0409413.1"/>
    <property type="molecule type" value="Genomic_DNA"/>
</dbReference>
<accession>A0AA39LTU9</accession>
<evidence type="ECO:0000313" key="5">
    <source>
        <dbReference type="EMBL" id="KAK0409413.1"/>
    </source>
</evidence>
<dbReference type="GO" id="GO:0042302">
    <property type="term" value="F:structural constituent of cuticle"/>
    <property type="evidence" value="ECO:0007669"/>
    <property type="project" value="InterPro"/>
</dbReference>
<feature type="region of interest" description="Disordered" evidence="2">
    <location>
        <begin position="306"/>
        <end position="325"/>
    </location>
</feature>
<dbReference type="Pfam" id="PF01484">
    <property type="entry name" value="Col_cuticle_N"/>
    <property type="match status" value="1"/>
</dbReference>
<dbReference type="InterPro" id="IPR036872">
    <property type="entry name" value="CH_dom_sf"/>
</dbReference>
<evidence type="ECO:0000313" key="6">
    <source>
        <dbReference type="Proteomes" id="UP001175271"/>
    </source>
</evidence>
<keyword evidence="6" id="KW-1185">Reference proteome</keyword>
<name>A0AA39LTU9_9BILA</name>
<feature type="transmembrane region" description="Helical" evidence="3">
    <location>
        <begin position="203"/>
        <end position="230"/>
    </location>
</feature>
<dbReference type="CDD" id="cd00014">
    <property type="entry name" value="CH_SF"/>
    <property type="match status" value="1"/>
</dbReference>
<keyword evidence="3" id="KW-0472">Membrane</keyword>
<evidence type="ECO:0000256" key="1">
    <source>
        <dbReference type="ARBA" id="ARBA00022737"/>
    </source>
</evidence>
<keyword evidence="3" id="KW-0812">Transmembrane</keyword>
<organism evidence="5 6">
    <name type="scientific">Steinernema hermaphroditum</name>
    <dbReference type="NCBI Taxonomy" id="289476"/>
    <lineage>
        <taxon>Eukaryota</taxon>
        <taxon>Metazoa</taxon>
        <taxon>Ecdysozoa</taxon>
        <taxon>Nematoda</taxon>
        <taxon>Chromadorea</taxon>
        <taxon>Rhabditida</taxon>
        <taxon>Tylenchina</taxon>
        <taxon>Panagrolaimomorpha</taxon>
        <taxon>Strongyloidoidea</taxon>
        <taxon>Steinernematidae</taxon>
        <taxon>Steinernema</taxon>
    </lineage>
</organism>
<protein>
    <recommendedName>
        <fullName evidence="4">Calponin-homology (CH) domain-containing protein</fullName>
    </recommendedName>
</protein>
<evidence type="ECO:0000256" key="3">
    <source>
        <dbReference type="SAM" id="Phobius"/>
    </source>
</evidence>
<dbReference type="PANTHER" id="PTHR24637:SF356">
    <property type="entry name" value="NEMATODE CUTICLE COLLAGEN N-TERMINAL DOMAIN-CONTAINING PROTEIN"/>
    <property type="match status" value="1"/>
</dbReference>
<dbReference type="Pfam" id="PF01391">
    <property type="entry name" value="Collagen"/>
    <property type="match status" value="2"/>
</dbReference>
<dbReference type="InterPro" id="IPR008160">
    <property type="entry name" value="Collagen"/>
</dbReference>
<dbReference type="SMART" id="SM01088">
    <property type="entry name" value="Col_cuticle_N"/>
    <property type="match status" value="1"/>
</dbReference>